<protein>
    <submittedName>
        <fullName evidence="1">Uncharacterized protein</fullName>
    </submittedName>
</protein>
<evidence type="ECO:0000313" key="1">
    <source>
        <dbReference type="EMBL" id="MFB2892480.1"/>
    </source>
</evidence>
<proteinExistence type="predicted"/>
<sequence>MLEKYNFSNAKPGRHRGFKGSLIRVLEDGTEQAIELKPKSDNATHRYAIAPNFW</sequence>
<dbReference type="Proteomes" id="UP001576784">
    <property type="component" value="Unassembled WGS sequence"/>
</dbReference>
<keyword evidence="2" id="KW-1185">Reference proteome</keyword>
<evidence type="ECO:0000313" key="2">
    <source>
        <dbReference type="Proteomes" id="UP001576784"/>
    </source>
</evidence>
<dbReference type="EMBL" id="JBHFNR010000038">
    <property type="protein sequence ID" value="MFB2892480.1"/>
    <property type="molecule type" value="Genomic_DNA"/>
</dbReference>
<name>A0ABV4XLB4_9CYAN</name>
<reference evidence="1 2" key="1">
    <citation type="submission" date="2024-09" db="EMBL/GenBank/DDBJ databases">
        <title>Floridaenema gen nov. (Aerosakkonemataceae, Aerosakkonematales ord. nov., Cyanobacteria) from benthic tropical and subtropical fresh waters, with the description of four new species.</title>
        <authorList>
            <person name="Moretto J.A."/>
            <person name="Berthold D.E."/>
            <person name="Lefler F.W."/>
            <person name="Huang I.-S."/>
            <person name="Laughinghouse H. IV."/>
        </authorList>
    </citation>
    <scope>NUCLEOTIDE SEQUENCE [LARGE SCALE GENOMIC DNA]</scope>
    <source>
        <strain evidence="1 2">BLCC-F50</strain>
    </source>
</reference>
<comment type="caution">
    <text evidence="1">The sequence shown here is derived from an EMBL/GenBank/DDBJ whole genome shotgun (WGS) entry which is preliminary data.</text>
</comment>
<accession>A0ABV4XLB4</accession>
<organism evidence="1 2">
    <name type="scientific">Floridaenema flaviceps BLCC-F50</name>
    <dbReference type="NCBI Taxonomy" id="3153642"/>
    <lineage>
        <taxon>Bacteria</taxon>
        <taxon>Bacillati</taxon>
        <taxon>Cyanobacteriota</taxon>
        <taxon>Cyanophyceae</taxon>
        <taxon>Oscillatoriophycideae</taxon>
        <taxon>Aerosakkonematales</taxon>
        <taxon>Aerosakkonemataceae</taxon>
        <taxon>Floridanema</taxon>
        <taxon>Floridanema flaviceps</taxon>
    </lineage>
</organism>
<gene>
    <name evidence="1" type="ORF">ACE1CI_06000</name>
</gene>
<dbReference type="RefSeq" id="WP_413262152.1">
    <property type="nucleotide sequence ID" value="NZ_JBHFNR010000038.1"/>
</dbReference>